<evidence type="ECO:0000256" key="2">
    <source>
        <dbReference type="ARBA" id="ARBA00004184"/>
    </source>
</evidence>
<evidence type="ECO:0000256" key="3">
    <source>
        <dbReference type="ARBA" id="ARBA00005712"/>
    </source>
</evidence>
<keyword evidence="4" id="KW-0813">Transport</keyword>
<evidence type="ECO:0000313" key="10">
    <source>
        <dbReference type="EMBL" id="BDS13845.1"/>
    </source>
</evidence>
<evidence type="ECO:0000256" key="7">
    <source>
        <dbReference type="ARBA" id="ARBA00023196"/>
    </source>
</evidence>
<evidence type="ECO:0000256" key="8">
    <source>
        <dbReference type="ARBA" id="ARBA00023310"/>
    </source>
</evidence>
<keyword evidence="8" id="KW-0066">ATP synthesis</keyword>
<proteinExistence type="inferred from homology"/>
<sequence length="82" mass="8665">MDLIILTPGQTVFKGQVTAVNTPGTSGKLEILENHAPVVASLKEGTITVTTASNEVVEFETTGGFLEVLSNHVSILLETVKQ</sequence>
<comment type="function">
    <text evidence="1">Produces ATP from ADP in the presence of a proton gradient across the membrane.</text>
</comment>
<keyword evidence="7" id="KW-0139">CF(1)</keyword>
<dbReference type="GO" id="GO:0012505">
    <property type="term" value="C:endomembrane system"/>
    <property type="evidence" value="ECO:0007669"/>
    <property type="project" value="UniProtKB-SubCell"/>
</dbReference>
<evidence type="ECO:0000256" key="5">
    <source>
        <dbReference type="ARBA" id="ARBA00023065"/>
    </source>
</evidence>
<dbReference type="SUPFAM" id="SSF51344">
    <property type="entry name" value="Epsilon subunit of F1F0-ATP synthase N-terminal domain"/>
    <property type="match status" value="1"/>
</dbReference>
<organism evidence="10 11">
    <name type="scientific">Aureispira anguillae</name>
    <dbReference type="NCBI Taxonomy" id="2864201"/>
    <lineage>
        <taxon>Bacteria</taxon>
        <taxon>Pseudomonadati</taxon>
        <taxon>Bacteroidota</taxon>
        <taxon>Saprospiria</taxon>
        <taxon>Saprospirales</taxon>
        <taxon>Saprospiraceae</taxon>
        <taxon>Aureispira</taxon>
    </lineage>
</organism>
<dbReference type="RefSeq" id="WP_264789097.1">
    <property type="nucleotide sequence ID" value="NZ_AP026867.1"/>
</dbReference>
<accession>A0A915YIU1</accession>
<evidence type="ECO:0000256" key="1">
    <source>
        <dbReference type="ARBA" id="ARBA00003543"/>
    </source>
</evidence>
<evidence type="ECO:0000256" key="6">
    <source>
        <dbReference type="ARBA" id="ARBA00023136"/>
    </source>
</evidence>
<dbReference type="InterPro" id="IPR020546">
    <property type="entry name" value="ATP_synth_F1_dsu/esu_N"/>
</dbReference>
<reference evidence="10" key="1">
    <citation type="submission" date="2022-09" db="EMBL/GenBank/DDBJ databases">
        <title>Aureispira anguillicida sp. nov., isolated from Leptocephalus of Japanese eel Anguilla japonica.</title>
        <authorList>
            <person name="Yuasa K."/>
            <person name="Mekata T."/>
            <person name="Ikunari K."/>
        </authorList>
    </citation>
    <scope>NUCLEOTIDE SEQUENCE</scope>
    <source>
        <strain evidence="10">EL160426</strain>
    </source>
</reference>
<dbReference type="InterPro" id="IPR036771">
    <property type="entry name" value="ATPsynth_dsu/esu_N"/>
</dbReference>
<dbReference type="GO" id="GO:0045259">
    <property type="term" value="C:proton-transporting ATP synthase complex"/>
    <property type="evidence" value="ECO:0007669"/>
    <property type="project" value="UniProtKB-KW"/>
</dbReference>
<evidence type="ECO:0000313" key="11">
    <source>
        <dbReference type="Proteomes" id="UP001060919"/>
    </source>
</evidence>
<dbReference type="CDD" id="cd12152">
    <property type="entry name" value="F1-ATPase_delta"/>
    <property type="match status" value="1"/>
</dbReference>
<dbReference type="PANTHER" id="PTHR13822">
    <property type="entry name" value="ATP SYNTHASE DELTA/EPSILON CHAIN"/>
    <property type="match status" value="1"/>
</dbReference>
<dbReference type="GO" id="GO:0046933">
    <property type="term" value="F:proton-transporting ATP synthase activity, rotational mechanism"/>
    <property type="evidence" value="ECO:0007669"/>
    <property type="project" value="InterPro"/>
</dbReference>
<evidence type="ECO:0000256" key="4">
    <source>
        <dbReference type="ARBA" id="ARBA00022448"/>
    </source>
</evidence>
<keyword evidence="5" id="KW-0406">Ion transport</keyword>
<comment type="subcellular location">
    <subcellularLocation>
        <location evidence="2">Endomembrane system</location>
        <topology evidence="2">Peripheral membrane protein</topology>
    </subcellularLocation>
</comment>
<protein>
    <submittedName>
        <fullName evidence="10">F0F1 ATP synthase subunit epsilon</fullName>
    </submittedName>
</protein>
<dbReference type="Proteomes" id="UP001060919">
    <property type="component" value="Chromosome"/>
</dbReference>
<comment type="similarity">
    <text evidence="3">Belongs to the ATPase epsilon chain family.</text>
</comment>
<dbReference type="Gene3D" id="2.60.15.10">
    <property type="entry name" value="F0F1 ATP synthase delta/epsilon subunit, N-terminal"/>
    <property type="match status" value="1"/>
</dbReference>
<keyword evidence="6" id="KW-0472">Membrane</keyword>
<dbReference type="PANTHER" id="PTHR13822:SF10">
    <property type="entry name" value="ATP SYNTHASE EPSILON CHAIN, CHLOROPLASTIC"/>
    <property type="match status" value="1"/>
</dbReference>
<dbReference type="AlphaFoldDB" id="A0A915YIU1"/>
<feature type="domain" description="ATP synthase F1 complex delta/epsilon subunit N-terminal" evidence="9">
    <location>
        <begin position="1"/>
        <end position="79"/>
    </location>
</feature>
<gene>
    <name evidence="10" type="ORF">AsAng_0046070</name>
</gene>
<dbReference type="InterPro" id="IPR001469">
    <property type="entry name" value="ATP_synth_F1_dsu/esu"/>
</dbReference>
<dbReference type="Pfam" id="PF02823">
    <property type="entry name" value="ATP-synt_DE_N"/>
    <property type="match status" value="1"/>
</dbReference>
<dbReference type="KEGG" id="aup:AsAng_0046070"/>
<dbReference type="EMBL" id="AP026867">
    <property type="protein sequence ID" value="BDS13845.1"/>
    <property type="molecule type" value="Genomic_DNA"/>
</dbReference>
<evidence type="ECO:0000259" key="9">
    <source>
        <dbReference type="Pfam" id="PF02823"/>
    </source>
</evidence>
<keyword evidence="11" id="KW-1185">Reference proteome</keyword>
<name>A0A915YIU1_9BACT</name>